<dbReference type="PANTHER" id="PTHR11138:SF5">
    <property type="entry name" value="METHIONYL-TRNA FORMYLTRANSFERASE, MITOCHONDRIAL"/>
    <property type="match status" value="1"/>
</dbReference>
<evidence type="ECO:0000259" key="2">
    <source>
        <dbReference type="Pfam" id="PF02911"/>
    </source>
</evidence>
<reference evidence="3" key="1">
    <citation type="submission" date="2024-05" db="EMBL/GenBank/DDBJ databases">
        <title>Planctomycetes of the genus Singulisphaera possess chitinolytic capabilities.</title>
        <authorList>
            <person name="Ivanova A."/>
        </authorList>
    </citation>
    <scope>NUCLEOTIDE SEQUENCE</scope>
    <source>
        <strain evidence="3">Ch08T</strain>
    </source>
</reference>
<dbReference type="InterPro" id="IPR011034">
    <property type="entry name" value="Formyl_transferase-like_C_sf"/>
</dbReference>
<protein>
    <submittedName>
        <fullName evidence="3">Formyltransferase family protein</fullName>
    </submittedName>
</protein>
<dbReference type="Pfam" id="PF00551">
    <property type="entry name" value="Formyl_trans_N"/>
    <property type="match status" value="1"/>
</dbReference>
<dbReference type="CDD" id="cd08651">
    <property type="entry name" value="FMT_core_like_4"/>
    <property type="match status" value="1"/>
</dbReference>
<dbReference type="GO" id="GO:0005829">
    <property type="term" value="C:cytosol"/>
    <property type="evidence" value="ECO:0007669"/>
    <property type="project" value="TreeGrafter"/>
</dbReference>
<dbReference type="SUPFAM" id="SSF50486">
    <property type="entry name" value="FMT C-terminal domain-like"/>
    <property type="match status" value="1"/>
</dbReference>
<dbReference type="SUPFAM" id="SSF53328">
    <property type="entry name" value="Formyltransferase"/>
    <property type="match status" value="1"/>
</dbReference>
<dbReference type="InterPro" id="IPR036477">
    <property type="entry name" value="Formyl_transf_N_sf"/>
</dbReference>
<dbReference type="AlphaFoldDB" id="A0AAU7CMB5"/>
<dbReference type="EMBL" id="CP155447">
    <property type="protein sequence ID" value="XBH06170.1"/>
    <property type="molecule type" value="Genomic_DNA"/>
</dbReference>
<evidence type="ECO:0000259" key="1">
    <source>
        <dbReference type="Pfam" id="PF00551"/>
    </source>
</evidence>
<dbReference type="Gene3D" id="3.40.50.12230">
    <property type="match status" value="1"/>
</dbReference>
<dbReference type="InterPro" id="IPR002376">
    <property type="entry name" value="Formyl_transf_N"/>
</dbReference>
<proteinExistence type="predicted"/>
<accession>A0AAU7CMB5</accession>
<dbReference type="CDD" id="cd08702">
    <property type="entry name" value="Arna_FMT_C"/>
    <property type="match status" value="1"/>
</dbReference>
<name>A0AAU7CMB5_9BACT</name>
<dbReference type="RefSeq" id="WP_406699020.1">
    <property type="nucleotide sequence ID" value="NZ_CP155447.1"/>
</dbReference>
<feature type="domain" description="Formyl transferase N-terminal" evidence="1">
    <location>
        <begin position="47"/>
        <end position="169"/>
    </location>
</feature>
<gene>
    <name evidence="3" type="ORF">V5E97_09075</name>
</gene>
<dbReference type="Pfam" id="PF02911">
    <property type="entry name" value="Formyl_trans_C"/>
    <property type="match status" value="1"/>
</dbReference>
<dbReference type="PANTHER" id="PTHR11138">
    <property type="entry name" value="METHIONYL-TRNA FORMYLTRANSFERASE"/>
    <property type="match status" value="1"/>
</dbReference>
<sequence length="320" mass="35391">MRIILVGAVDSTRIALETLVRGGTPPVALVTLPRSLSGRHSDFVDFHPITAALGVPLVEVRNVNDASAIAKMRALEPDYCMVIGWSQICGEEFRGLPRLGCVGYHPAPLPQDRGRAVIPWTILQNRAETGSTLFWLDEGVDSGDILIQERYPVSPTETAATLYQTHLDALERLMEGMMTQLRAGKAPRVVQDHHLANYCAKRTADDGWIDWTQPATDVWRLIRAVGKPYPGAFTLRKEQRLTVWEADYVGQAPYVGLPGQVQAIDASGVLVQCGDRNHVRLVQVAYEGNDVAANELLKNHEKLGLDWAKWAVTIARRLSE</sequence>
<feature type="domain" description="Formyl transferase C-terminal" evidence="2">
    <location>
        <begin position="203"/>
        <end position="298"/>
    </location>
</feature>
<evidence type="ECO:0000313" key="3">
    <source>
        <dbReference type="EMBL" id="XBH06170.1"/>
    </source>
</evidence>
<dbReference type="GO" id="GO:0004479">
    <property type="term" value="F:methionyl-tRNA formyltransferase activity"/>
    <property type="evidence" value="ECO:0007669"/>
    <property type="project" value="TreeGrafter"/>
</dbReference>
<organism evidence="3">
    <name type="scientific">Singulisphaera sp. Ch08</name>
    <dbReference type="NCBI Taxonomy" id="3120278"/>
    <lineage>
        <taxon>Bacteria</taxon>
        <taxon>Pseudomonadati</taxon>
        <taxon>Planctomycetota</taxon>
        <taxon>Planctomycetia</taxon>
        <taxon>Isosphaerales</taxon>
        <taxon>Isosphaeraceae</taxon>
        <taxon>Singulisphaera</taxon>
    </lineage>
</organism>
<dbReference type="InterPro" id="IPR005793">
    <property type="entry name" value="Formyl_trans_C"/>
</dbReference>